<dbReference type="GO" id="GO:0000118">
    <property type="term" value="C:histone deacetylase complex"/>
    <property type="evidence" value="ECO:0007669"/>
    <property type="project" value="TreeGrafter"/>
</dbReference>
<dbReference type="SUPFAM" id="SSF52768">
    <property type="entry name" value="Arginase/deacetylase"/>
    <property type="match status" value="1"/>
</dbReference>
<evidence type="ECO:0000256" key="3">
    <source>
        <dbReference type="ARBA" id="ARBA00012111"/>
    </source>
</evidence>
<dbReference type="Proteomes" id="UP000751190">
    <property type="component" value="Unassembled WGS sequence"/>
</dbReference>
<evidence type="ECO:0000256" key="4">
    <source>
        <dbReference type="ARBA" id="ARBA00022491"/>
    </source>
</evidence>
<keyword evidence="4" id="KW-0678">Repressor</keyword>
<keyword evidence="8" id="KW-0804">Transcription</keyword>
<evidence type="ECO:0000256" key="8">
    <source>
        <dbReference type="ARBA" id="ARBA00023163"/>
    </source>
</evidence>
<dbReference type="InterPro" id="IPR037138">
    <property type="entry name" value="His_deacetylse_dom_sf"/>
</dbReference>
<dbReference type="AlphaFoldDB" id="A0A8J6CCS6"/>
<dbReference type="Gene3D" id="3.40.800.20">
    <property type="entry name" value="Histone deacetylase domain"/>
    <property type="match status" value="1"/>
</dbReference>
<dbReference type="EMBL" id="JAGTXO010000005">
    <property type="protein sequence ID" value="KAG8467874.1"/>
    <property type="molecule type" value="Genomic_DNA"/>
</dbReference>
<feature type="domain" description="Histone deacetylase" evidence="11">
    <location>
        <begin position="14"/>
        <end position="363"/>
    </location>
</feature>
<gene>
    <name evidence="12" type="ORF">KFE25_006926</name>
</gene>
<keyword evidence="6" id="KW-0156">Chromatin regulator</keyword>
<dbReference type="InterPro" id="IPR000286">
    <property type="entry name" value="HDACs"/>
</dbReference>
<feature type="region of interest" description="Disordered" evidence="10">
    <location>
        <begin position="425"/>
        <end position="462"/>
    </location>
</feature>
<evidence type="ECO:0000313" key="12">
    <source>
        <dbReference type="EMBL" id="KAG8467874.1"/>
    </source>
</evidence>
<comment type="subcellular location">
    <subcellularLocation>
        <location evidence="1">Nucleus</location>
    </subcellularLocation>
</comment>
<evidence type="ECO:0000313" key="13">
    <source>
        <dbReference type="Proteomes" id="UP000751190"/>
    </source>
</evidence>
<dbReference type="Pfam" id="PF00850">
    <property type="entry name" value="Hist_deacetyl"/>
    <property type="match status" value="1"/>
</dbReference>
<evidence type="ECO:0000256" key="5">
    <source>
        <dbReference type="ARBA" id="ARBA00022801"/>
    </source>
</evidence>
<dbReference type="InterPro" id="IPR023801">
    <property type="entry name" value="His_deacetylse_dom"/>
</dbReference>
<organism evidence="12 13">
    <name type="scientific">Diacronema lutheri</name>
    <name type="common">Unicellular marine alga</name>
    <name type="synonym">Monochrysis lutheri</name>
    <dbReference type="NCBI Taxonomy" id="2081491"/>
    <lineage>
        <taxon>Eukaryota</taxon>
        <taxon>Haptista</taxon>
        <taxon>Haptophyta</taxon>
        <taxon>Pavlovophyceae</taxon>
        <taxon>Pavlovales</taxon>
        <taxon>Pavlovaceae</taxon>
        <taxon>Diacronema</taxon>
    </lineage>
</organism>
<accession>A0A8J6CCS6</accession>
<proteinExistence type="inferred from homology"/>
<comment type="caution">
    <text evidence="12">The sequence shown here is derived from an EMBL/GenBank/DDBJ whole genome shotgun (WGS) entry which is preliminary data.</text>
</comment>
<comment type="similarity">
    <text evidence="2">Belongs to the histone deacetylase family. HD type 2 subfamily.</text>
</comment>
<dbReference type="GO" id="GO:0141221">
    <property type="term" value="F:histone deacetylase activity, hydrolytic mechanism"/>
    <property type="evidence" value="ECO:0007669"/>
    <property type="project" value="UniProtKB-EC"/>
</dbReference>
<dbReference type="EC" id="3.5.1.98" evidence="3"/>
<dbReference type="PANTHER" id="PTHR10625">
    <property type="entry name" value="HISTONE DEACETYLASE HDAC1-RELATED"/>
    <property type="match status" value="1"/>
</dbReference>
<keyword evidence="7" id="KW-0805">Transcription regulation</keyword>
<protein>
    <recommendedName>
        <fullName evidence="3">histone deacetylase</fullName>
        <ecNumber evidence="3">3.5.1.98</ecNumber>
    </recommendedName>
</protein>
<reference evidence="12" key="1">
    <citation type="submission" date="2021-05" db="EMBL/GenBank/DDBJ databases">
        <title>The genome of the haptophyte Pavlova lutheri (Diacronema luteri, Pavlovales) - a model for lipid biosynthesis in eukaryotic algae.</title>
        <authorList>
            <person name="Hulatt C.J."/>
            <person name="Posewitz M.C."/>
        </authorList>
    </citation>
    <scope>NUCLEOTIDE SEQUENCE</scope>
    <source>
        <strain evidence="12">NIVA-4/92</strain>
    </source>
</reference>
<evidence type="ECO:0000256" key="10">
    <source>
        <dbReference type="SAM" id="MobiDB-lite"/>
    </source>
</evidence>
<evidence type="ECO:0000256" key="9">
    <source>
        <dbReference type="ARBA" id="ARBA00023242"/>
    </source>
</evidence>
<keyword evidence="9" id="KW-0539">Nucleus</keyword>
<dbReference type="OMA" id="LNIAWET"/>
<keyword evidence="5" id="KW-0378">Hydrolase</keyword>
<sequence>MLAHEHIPHLQKKHPEKPSRITTIHQHLRELGLLARCDCESVRPRPATEREILLVHSAEHFAEVQAITAQVASAPSNRELREPDGPGGIYYSPASLNAAQLAAGCVIEMCHALLAPNTRASSESEAGAHGAASGDSADLDAGDRANGPAVAVDAGCAPRACMPPCALALVRPPGHHAGYDDTPGHRAEGFCFFNSVAIAARAAIASGRASRVLIVDYDVHHGNGTERLFWEADDVLFMSVHRYGRNFYPETGAIEDVGEGAGLGFTVNLPWLQTGCGDAEYLAACHLLLLPIARAFDPQLVLVSAGFDAADGDVQGGMRVTADGFAQMTSALGTLGRPLALALEGGYNQDVTARCVAQVMRALLGDVAPLGALDVAASSSVCAHAEAQLRAAIDAHAAYWPCLRTDAHIALVEHFFDRSRRNASAQRASQRVTVRAQHGGSGGAAKRQRSAAGRPSKDGTSK</sequence>
<evidence type="ECO:0000256" key="1">
    <source>
        <dbReference type="ARBA" id="ARBA00004123"/>
    </source>
</evidence>
<name>A0A8J6CCS6_DIALT</name>
<keyword evidence="13" id="KW-1185">Reference proteome</keyword>
<evidence type="ECO:0000256" key="2">
    <source>
        <dbReference type="ARBA" id="ARBA00007738"/>
    </source>
</evidence>
<dbReference type="GO" id="GO:0040029">
    <property type="term" value="P:epigenetic regulation of gene expression"/>
    <property type="evidence" value="ECO:0007669"/>
    <property type="project" value="TreeGrafter"/>
</dbReference>
<evidence type="ECO:0000259" key="11">
    <source>
        <dbReference type="Pfam" id="PF00850"/>
    </source>
</evidence>
<evidence type="ECO:0000256" key="6">
    <source>
        <dbReference type="ARBA" id="ARBA00022853"/>
    </source>
</evidence>
<dbReference type="CDD" id="cd09992">
    <property type="entry name" value="HDAC_classII"/>
    <property type="match status" value="1"/>
</dbReference>
<dbReference type="PANTHER" id="PTHR10625:SF5">
    <property type="entry name" value="HISTONE DEACETYLASE"/>
    <property type="match status" value="1"/>
</dbReference>
<dbReference type="InterPro" id="IPR023696">
    <property type="entry name" value="Ureohydrolase_dom_sf"/>
</dbReference>
<evidence type="ECO:0000256" key="7">
    <source>
        <dbReference type="ARBA" id="ARBA00023015"/>
    </source>
</evidence>
<dbReference type="OrthoDB" id="424012at2759"/>
<dbReference type="PRINTS" id="PR01270">
    <property type="entry name" value="HDASUPER"/>
</dbReference>